<dbReference type="STRING" id="4558.A0A1B6PJS5"/>
<dbReference type="InterPro" id="IPR001763">
    <property type="entry name" value="Rhodanese-like_dom"/>
</dbReference>
<dbReference type="ExpressionAtlas" id="A0A1B6PJS5">
    <property type="expression patterns" value="baseline and differential"/>
</dbReference>
<sequence>MMGDGLSSAPCTNSRRRMLPLLPLFAVSLFPGLWSPSSGPARMTTMRPAILLTICTLSALLLVARGLEKPSVAPVVAVGVAAASDLIRSGGHRYLDVRTEEEFRNGHVEDSLNVPYLFFTSQGREKNPRFVAQVAADFDKEDNIVVGCKSGVRSELACADLMAAGFRNVKNIEGGYTAWVENGLAVKKSQGQDEL</sequence>
<organism evidence="2 3">
    <name type="scientific">Sorghum bicolor</name>
    <name type="common">Sorghum</name>
    <name type="synonym">Sorghum vulgare</name>
    <dbReference type="NCBI Taxonomy" id="4558"/>
    <lineage>
        <taxon>Eukaryota</taxon>
        <taxon>Viridiplantae</taxon>
        <taxon>Streptophyta</taxon>
        <taxon>Embryophyta</taxon>
        <taxon>Tracheophyta</taxon>
        <taxon>Spermatophyta</taxon>
        <taxon>Magnoliopsida</taxon>
        <taxon>Liliopsida</taxon>
        <taxon>Poales</taxon>
        <taxon>Poaceae</taxon>
        <taxon>PACMAD clade</taxon>
        <taxon>Panicoideae</taxon>
        <taxon>Andropogonodae</taxon>
        <taxon>Andropogoneae</taxon>
        <taxon>Sorghinae</taxon>
        <taxon>Sorghum</taxon>
    </lineage>
</organism>
<dbReference type="FunCoup" id="A0A1B6PJS5">
    <property type="interactions" value="144"/>
</dbReference>
<dbReference type="OrthoDB" id="566238at2759"/>
<dbReference type="AlphaFoldDB" id="A0A1B6PJS5"/>
<dbReference type="PROSITE" id="PS50206">
    <property type="entry name" value="RHODANESE_3"/>
    <property type="match status" value="1"/>
</dbReference>
<dbReference type="Proteomes" id="UP000000768">
    <property type="component" value="Chromosome 6"/>
</dbReference>
<dbReference type="InterPro" id="IPR044684">
    <property type="entry name" value="STR17/STR18/HARC1-like"/>
</dbReference>
<feature type="domain" description="Rhodanese" evidence="1">
    <location>
        <begin position="88"/>
        <end position="188"/>
    </location>
</feature>
<dbReference type="EMBL" id="CM000765">
    <property type="protein sequence ID" value="KXG25929.1"/>
    <property type="molecule type" value="Genomic_DNA"/>
</dbReference>
<dbReference type="InParanoid" id="A0A1B6PJS5"/>
<dbReference type="PANTHER" id="PTHR44542:SF12">
    <property type="entry name" value="THIOSULFATE SULFURTRANSFERASE 18"/>
    <property type="match status" value="1"/>
</dbReference>
<dbReference type="SUPFAM" id="SSF52821">
    <property type="entry name" value="Rhodanese/Cell cycle control phosphatase"/>
    <property type="match status" value="1"/>
</dbReference>
<proteinExistence type="predicted"/>
<keyword evidence="3" id="KW-1185">Reference proteome</keyword>
<dbReference type="eggNOG" id="KOG1530">
    <property type="taxonomic scope" value="Eukaryota"/>
</dbReference>
<name>A0A1B6PJS5_SORBI</name>
<evidence type="ECO:0000259" key="1">
    <source>
        <dbReference type="PROSITE" id="PS50206"/>
    </source>
</evidence>
<evidence type="ECO:0000313" key="3">
    <source>
        <dbReference type="Proteomes" id="UP000000768"/>
    </source>
</evidence>
<dbReference type="GO" id="GO:0003824">
    <property type="term" value="F:catalytic activity"/>
    <property type="evidence" value="ECO:0007669"/>
    <property type="project" value="InterPro"/>
</dbReference>
<protein>
    <recommendedName>
        <fullName evidence="1">Rhodanese domain-containing protein</fullName>
    </recommendedName>
</protein>
<accession>A0A1B6PJS5</accession>
<dbReference type="CDD" id="cd00158">
    <property type="entry name" value="RHOD"/>
    <property type="match status" value="1"/>
</dbReference>
<dbReference type="PANTHER" id="PTHR44542">
    <property type="entry name" value="THIOSULFATE SULFURTRANSFERASE 18"/>
    <property type="match status" value="1"/>
</dbReference>
<dbReference type="Gene3D" id="3.40.250.10">
    <property type="entry name" value="Rhodanese-like domain"/>
    <property type="match status" value="1"/>
</dbReference>
<evidence type="ECO:0000313" key="2">
    <source>
        <dbReference type="EMBL" id="KXG25929.1"/>
    </source>
</evidence>
<gene>
    <name evidence="2" type="ORF">SORBI_3006G032700</name>
</gene>
<dbReference type="SMART" id="SM00450">
    <property type="entry name" value="RHOD"/>
    <property type="match status" value="1"/>
</dbReference>
<dbReference type="OMA" id="MEGGYMA"/>
<reference evidence="3" key="2">
    <citation type="journal article" date="2018" name="Plant J.">
        <title>The Sorghum bicolor reference genome: improved assembly, gene annotations, a transcriptome atlas, and signatures of genome organization.</title>
        <authorList>
            <person name="McCormick R.F."/>
            <person name="Truong S.K."/>
            <person name="Sreedasyam A."/>
            <person name="Jenkins J."/>
            <person name="Shu S."/>
            <person name="Sims D."/>
            <person name="Kennedy M."/>
            <person name="Amirebrahimi M."/>
            <person name="Weers B.D."/>
            <person name="McKinley B."/>
            <person name="Mattison A."/>
            <person name="Morishige D.T."/>
            <person name="Grimwood J."/>
            <person name="Schmutz J."/>
            <person name="Mullet J.E."/>
        </authorList>
    </citation>
    <scope>NUCLEOTIDE SEQUENCE [LARGE SCALE GENOMIC DNA]</scope>
    <source>
        <strain evidence="3">cv. BTx623</strain>
    </source>
</reference>
<dbReference type="Pfam" id="PF00581">
    <property type="entry name" value="Rhodanese"/>
    <property type="match status" value="1"/>
</dbReference>
<dbReference type="InterPro" id="IPR036873">
    <property type="entry name" value="Rhodanese-like_dom_sf"/>
</dbReference>
<reference evidence="2 3" key="1">
    <citation type="journal article" date="2009" name="Nature">
        <title>The Sorghum bicolor genome and the diversification of grasses.</title>
        <authorList>
            <person name="Paterson A.H."/>
            <person name="Bowers J.E."/>
            <person name="Bruggmann R."/>
            <person name="Dubchak I."/>
            <person name="Grimwood J."/>
            <person name="Gundlach H."/>
            <person name="Haberer G."/>
            <person name="Hellsten U."/>
            <person name="Mitros T."/>
            <person name="Poliakov A."/>
            <person name="Schmutz J."/>
            <person name="Spannagl M."/>
            <person name="Tang H."/>
            <person name="Wang X."/>
            <person name="Wicker T."/>
            <person name="Bharti A.K."/>
            <person name="Chapman J."/>
            <person name="Feltus F.A."/>
            <person name="Gowik U."/>
            <person name="Grigoriev I.V."/>
            <person name="Lyons E."/>
            <person name="Maher C.A."/>
            <person name="Martis M."/>
            <person name="Narechania A."/>
            <person name="Otillar R.P."/>
            <person name="Penning B.W."/>
            <person name="Salamov A.A."/>
            <person name="Wang Y."/>
            <person name="Zhang L."/>
            <person name="Carpita N.C."/>
            <person name="Freeling M."/>
            <person name="Gingle A.R."/>
            <person name="Hash C.T."/>
            <person name="Keller B."/>
            <person name="Klein P."/>
            <person name="Kresovich S."/>
            <person name="McCann M.C."/>
            <person name="Ming R."/>
            <person name="Peterson D.G."/>
            <person name="Mehboob-ur-Rahman"/>
            <person name="Ware D."/>
            <person name="Westhoff P."/>
            <person name="Mayer K.F."/>
            <person name="Messing J."/>
            <person name="Rokhsar D.S."/>
        </authorList>
    </citation>
    <scope>NUCLEOTIDE SEQUENCE [LARGE SCALE GENOMIC DNA]</scope>
    <source>
        <strain evidence="3">cv. BTx623</strain>
    </source>
</reference>
<dbReference type="Gramene" id="KXG25929">
    <property type="protein sequence ID" value="KXG25929"/>
    <property type="gene ID" value="SORBI_3006G032700"/>
</dbReference>